<evidence type="ECO:0008006" key="4">
    <source>
        <dbReference type="Google" id="ProtNLM"/>
    </source>
</evidence>
<reference evidence="2 3" key="1">
    <citation type="journal article" date="2017" name="Nat. Commun.">
        <title>In situ click chemistry generation of cyclooxygenase-2 inhibitors.</title>
        <authorList>
            <person name="Bhardwaj A."/>
            <person name="Kaur J."/>
            <person name="Wuest M."/>
            <person name="Wuest F."/>
        </authorList>
    </citation>
    <scope>NUCLEOTIDE SEQUENCE [LARGE SCALE GENOMIC DNA]</scope>
    <source>
        <strain evidence="2">S2_018_000_R2_106</strain>
    </source>
</reference>
<evidence type="ECO:0000313" key="3">
    <source>
        <dbReference type="Proteomes" id="UP000320948"/>
    </source>
</evidence>
<accession>A0A6N4RDD6</accession>
<evidence type="ECO:0000313" key="2">
    <source>
        <dbReference type="EMBL" id="TKW61148.1"/>
    </source>
</evidence>
<name>A0A6N4RDD6_BLAVI</name>
<feature type="transmembrane region" description="Helical" evidence="1">
    <location>
        <begin position="77"/>
        <end position="98"/>
    </location>
</feature>
<sequence>MKKRPLIFFAGFAIVMGIVLAIPDVLAASDPFSEIEARGNEFLDFLLGPVSKIAAGLFIFGYLIKFMITKKFEIAEASIYGICAICLALARDIVDFFFQS</sequence>
<dbReference type="AlphaFoldDB" id="A0A6N4RDD6"/>
<dbReference type="Proteomes" id="UP000320948">
    <property type="component" value="Unassembled WGS sequence"/>
</dbReference>
<comment type="caution">
    <text evidence="2">The sequence shown here is derived from an EMBL/GenBank/DDBJ whole genome shotgun (WGS) entry which is preliminary data.</text>
</comment>
<organism evidence="2 3">
    <name type="scientific">Blastochloris viridis</name>
    <name type="common">Rhodopseudomonas viridis</name>
    <dbReference type="NCBI Taxonomy" id="1079"/>
    <lineage>
        <taxon>Bacteria</taxon>
        <taxon>Pseudomonadati</taxon>
        <taxon>Pseudomonadota</taxon>
        <taxon>Alphaproteobacteria</taxon>
        <taxon>Hyphomicrobiales</taxon>
        <taxon>Blastochloridaceae</taxon>
        <taxon>Blastochloris</taxon>
    </lineage>
</organism>
<keyword evidence="1" id="KW-0472">Membrane</keyword>
<keyword evidence="1" id="KW-0812">Transmembrane</keyword>
<feature type="transmembrane region" description="Helical" evidence="1">
    <location>
        <begin position="45"/>
        <end position="65"/>
    </location>
</feature>
<keyword evidence="1" id="KW-1133">Transmembrane helix</keyword>
<gene>
    <name evidence="2" type="ORF">DI628_00525</name>
</gene>
<dbReference type="EMBL" id="VAFM01000001">
    <property type="protein sequence ID" value="TKW61148.1"/>
    <property type="molecule type" value="Genomic_DNA"/>
</dbReference>
<evidence type="ECO:0000256" key="1">
    <source>
        <dbReference type="SAM" id="Phobius"/>
    </source>
</evidence>
<proteinExistence type="predicted"/>
<protein>
    <recommendedName>
        <fullName evidence="4">TrbC/VIRB2 family protein</fullName>
    </recommendedName>
</protein>